<gene>
    <name evidence="1" type="ORF">MFIFM68171_05854</name>
</gene>
<keyword evidence="2" id="KW-1185">Reference proteome</keyword>
<dbReference type="EMBL" id="BAAFSV010000003">
    <property type="protein sequence ID" value="GAB1315644.1"/>
    <property type="molecule type" value="Genomic_DNA"/>
</dbReference>
<dbReference type="RefSeq" id="XP_070917375.1">
    <property type="nucleotide sequence ID" value="XM_071061274.1"/>
</dbReference>
<organism evidence="1 2">
    <name type="scientific">Madurella fahalii</name>
    <dbReference type="NCBI Taxonomy" id="1157608"/>
    <lineage>
        <taxon>Eukaryota</taxon>
        <taxon>Fungi</taxon>
        <taxon>Dikarya</taxon>
        <taxon>Ascomycota</taxon>
        <taxon>Pezizomycotina</taxon>
        <taxon>Sordariomycetes</taxon>
        <taxon>Sordariomycetidae</taxon>
        <taxon>Sordariales</taxon>
        <taxon>Sordariales incertae sedis</taxon>
        <taxon>Madurella</taxon>
    </lineage>
</organism>
<name>A0ABQ0GD71_9PEZI</name>
<proteinExistence type="predicted"/>
<protein>
    <submittedName>
        <fullName evidence="1">Uncharacterized protein</fullName>
    </submittedName>
</protein>
<dbReference type="Proteomes" id="UP001628179">
    <property type="component" value="Unassembled WGS sequence"/>
</dbReference>
<dbReference type="GeneID" id="98176597"/>
<comment type="caution">
    <text evidence="1">The sequence shown here is derived from an EMBL/GenBank/DDBJ whole genome shotgun (WGS) entry which is preliminary data.</text>
</comment>
<accession>A0ABQ0GD71</accession>
<reference evidence="1 2" key="1">
    <citation type="submission" date="2024-09" db="EMBL/GenBank/DDBJ databases">
        <title>Itraconazole resistance in Madurella fahalii resulting from another homologue of gene encoding cytochrome P450 14-alpha sterol demethylase (CYP51).</title>
        <authorList>
            <person name="Yoshioka I."/>
            <person name="Fahal A.H."/>
            <person name="Kaneko S."/>
            <person name="Yaguchi T."/>
        </authorList>
    </citation>
    <scope>NUCLEOTIDE SEQUENCE [LARGE SCALE GENOMIC DNA]</scope>
    <source>
        <strain evidence="1 2">IFM 68171</strain>
    </source>
</reference>
<evidence type="ECO:0000313" key="1">
    <source>
        <dbReference type="EMBL" id="GAB1315644.1"/>
    </source>
</evidence>
<sequence length="107" mass="11666">MSFVPRYGGFARFPTSVSARLQNSYTISVGEALGNNPPRDFQGAEFADGESYIENDRLGIEVDVPSPRNVRLSAVVRGSLSPVNSPNPGFFQVQSATYTIQRQIPCP</sequence>
<evidence type="ECO:0000313" key="2">
    <source>
        <dbReference type="Proteomes" id="UP001628179"/>
    </source>
</evidence>